<organism evidence="1 2">
    <name type="scientific">Sphingomonas pseudosanguinis</name>
    <dbReference type="NCBI Taxonomy" id="413712"/>
    <lineage>
        <taxon>Bacteria</taxon>
        <taxon>Pseudomonadati</taxon>
        <taxon>Pseudomonadota</taxon>
        <taxon>Alphaproteobacteria</taxon>
        <taxon>Sphingomonadales</taxon>
        <taxon>Sphingomonadaceae</taxon>
        <taxon>Sphingomonas</taxon>
    </lineage>
</organism>
<dbReference type="EMBL" id="JACIDH010000017">
    <property type="protein sequence ID" value="MBB3880598.1"/>
    <property type="molecule type" value="Genomic_DNA"/>
</dbReference>
<reference evidence="1 2" key="1">
    <citation type="submission" date="2020-08" db="EMBL/GenBank/DDBJ databases">
        <title>Genomic Encyclopedia of Type Strains, Phase IV (KMG-IV): sequencing the most valuable type-strain genomes for metagenomic binning, comparative biology and taxonomic classification.</title>
        <authorList>
            <person name="Goeker M."/>
        </authorList>
    </citation>
    <scope>NUCLEOTIDE SEQUENCE [LARGE SCALE GENOMIC DNA]</scope>
    <source>
        <strain evidence="1 2">DSM 19512</strain>
    </source>
</reference>
<sequence length="78" mass="8695">MAPIRPVSHSIGRRERIIGYVANTDLTRVPAGQTLSPRAQGGRCLFRPAGEMTPADDEPLHVVYPRAPDGPERWTRIY</sequence>
<protein>
    <submittedName>
        <fullName evidence="1">Uncharacterized protein</fullName>
    </submittedName>
</protein>
<dbReference type="RefSeq" id="WP_183952637.1">
    <property type="nucleotide sequence ID" value="NZ_JACIDH010000017.1"/>
</dbReference>
<proteinExistence type="predicted"/>
<evidence type="ECO:0000313" key="2">
    <source>
        <dbReference type="Proteomes" id="UP000538670"/>
    </source>
</evidence>
<gene>
    <name evidence="1" type="ORF">GGR48_003045</name>
</gene>
<name>A0A7W6AES8_9SPHN</name>
<evidence type="ECO:0000313" key="1">
    <source>
        <dbReference type="EMBL" id="MBB3880598.1"/>
    </source>
</evidence>
<accession>A0A7W6AES8</accession>
<dbReference type="AlphaFoldDB" id="A0A7W6AES8"/>
<comment type="caution">
    <text evidence="1">The sequence shown here is derived from an EMBL/GenBank/DDBJ whole genome shotgun (WGS) entry which is preliminary data.</text>
</comment>
<dbReference type="Proteomes" id="UP000538670">
    <property type="component" value="Unassembled WGS sequence"/>
</dbReference>
<keyword evidence="2" id="KW-1185">Reference proteome</keyword>